<proteinExistence type="predicted"/>
<dbReference type="InterPro" id="IPR003795">
    <property type="entry name" value="DUF192"/>
</dbReference>
<evidence type="ECO:0008006" key="3">
    <source>
        <dbReference type="Google" id="ProtNLM"/>
    </source>
</evidence>
<dbReference type="Proteomes" id="UP001501588">
    <property type="component" value="Unassembled WGS sequence"/>
</dbReference>
<sequence>MVAAAAGGIVRGMMRRSLASLPAAALLAGGGEARAQTGPQPKLPQERLVIVSRDGARHEFQVEMAVSPEHQTVGLMFREAVGPDEGMLFDWGAPRESSMWMRNTLVPLDMLFIAADGRVHRIAERTVPHSLAPVDSRGPVRATLELAGGTAERLNLRVGDRVLHRIFGTAP</sequence>
<gene>
    <name evidence="1" type="ORF">GCM10009416_17640</name>
</gene>
<dbReference type="PANTHER" id="PTHR37953">
    <property type="entry name" value="UPF0127 PROTEIN MJ1496"/>
    <property type="match status" value="1"/>
</dbReference>
<dbReference type="Gene3D" id="2.60.120.1140">
    <property type="entry name" value="Protein of unknown function DUF192"/>
    <property type="match status" value="1"/>
</dbReference>
<dbReference type="InterPro" id="IPR038695">
    <property type="entry name" value="Saro_0823-like_sf"/>
</dbReference>
<evidence type="ECO:0000313" key="2">
    <source>
        <dbReference type="Proteomes" id="UP001501588"/>
    </source>
</evidence>
<dbReference type="Pfam" id="PF02643">
    <property type="entry name" value="DUF192"/>
    <property type="match status" value="1"/>
</dbReference>
<name>A0ABN1F147_9PROT</name>
<dbReference type="PANTHER" id="PTHR37953:SF1">
    <property type="entry name" value="UPF0127 PROTEIN MJ1496"/>
    <property type="match status" value="1"/>
</dbReference>
<keyword evidence="2" id="KW-1185">Reference proteome</keyword>
<comment type="caution">
    <text evidence="1">The sequence shown here is derived from an EMBL/GenBank/DDBJ whole genome shotgun (WGS) entry which is preliminary data.</text>
</comment>
<protein>
    <recommendedName>
        <fullName evidence="3">DUF192 domain-containing protein</fullName>
    </recommendedName>
</protein>
<reference evidence="1 2" key="1">
    <citation type="journal article" date="2019" name="Int. J. Syst. Evol. Microbiol.">
        <title>The Global Catalogue of Microorganisms (GCM) 10K type strain sequencing project: providing services to taxonomists for standard genome sequencing and annotation.</title>
        <authorList>
            <consortium name="The Broad Institute Genomics Platform"/>
            <consortium name="The Broad Institute Genome Sequencing Center for Infectious Disease"/>
            <person name="Wu L."/>
            <person name="Ma J."/>
        </authorList>
    </citation>
    <scope>NUCLEOTIDE SEQUENCE [LARGE SCALE GENOMIC DNA]</scope>
    <source>
        <strain evidence="1 2">JCM 9933</strain>
    </source>
</reference>
<accession>A0ABN1F147</accession>
<dbReference type="EMBL" id="BAAAFZ010000019">
    <property type="protein sequence ID" value="GAA0579701.1"/>
    <property type="molecule type" value="Genomic_DNA"/>
</dbReference>
<evidence type="ECO:0000313" key="1">
    <source>
        <dbReference type="EMBL" id="GAA0579701.1"/>
    </source>
</evidence>
<dbReference type="RefSeq" id="WP_343894867.1">
    <property type="nucleotide sequence ID" value="NZ_BAAAFZ010000019.1"/>
</dbReference>
<organism evidence="1 2">
    <name type="scientific">Craurococcus roseus</name>
    <dbReference type="NCBI Taxonomy" id="77585"/>
    <lineage>
        <taxon>Bacteria</taxon>
        <taxon>Pseudomonadati</taxon>
        <taxon>Pseudomonadota</taxon>
        <taxon>Alphaproteobacteria</taxon>
        <taxon>Acetobacterales</taxon>
        <taxon>Acetobacteraceae</taxon>
        <taxon>Craurococcus</taxon>
    </lineage>
</organism>